<organism evidence="4 5">
    <name type="scientific">Lasiosphaeria hispida</name>
    <dbReference type="NCBI Taxonomy" id="260671"/>
    <lineage>
        <taxon>Eukaryota</taxon>
        <taxon>Fungi</taxon>
        <taxon>Dikarya</taxon>
        <taxon>Ascomycota</taxon>
        <taxon>Pezizomycotina</taxon>
        <taxon>Sordariomycetes</taxon>
        <taxon>Sordariomycetidae</taxon>
        <taxon>Sordariales</taxon>
        <taxon>Lasiosphaeriaceae</taxon>
        <taxon>Lasiosphaeria</taxon>
    </lineage>
</organism>
<dbReference type="SUPFAM" id="SSF53254">
    <property type="entry name" value="Phosphoglycerate mutase-like"/>
    <property type="match status" value="1"/>
</dbReference>
<keyword evidence="2" id="KW-1133">Transmembrane helix</keyword>
<feature type="chain" id="PRO_5042598880" evidence="3">
    <location>
        <begin position="21"/>
        <end position="591"/>
    </location>
</feature>
<evidence type="ECO:0000256" key="2">
    <source>
        <dbReference type="SAM" id="Phobius"/>
    </source>
</evidence>
<evidence type="ECO:0000313" key="4">
    <source>
        <dbReference type="EMBL" id="KAK3343938.1"/>
    </source>
</evidence>
<dbReference type="AlphaFoldDB" id="A0AAJ0M9J1"/>
<name>A0AAJ0M9J1_9PEZI</name>
<feature type="transmembrane region" description="Helical" evidence="2">
    <location>
        <begin position="459"/>
        <end position="486"/>
    </location>
</feature>
<keyword evidence="3" id="KW-0732">Signal</keyword>
<reference evidence="4" key="1">
    <citation type="journal article" date="2023" name="Mol. Phylogenet. Evol.">
        <title>Genome-scale phylogeny and comparative genomics of the fungal order Sordariales.</title>
        <authorList>
            <person name="Hensen N."/>
            <person name="Bonometti L."/>
            <person name="Westerberg I."/>
            <person name="Brannstrom I.O."/>
            <person name="Guillou S."/>
            <person name="Cros-Aarteil S."/>
            <person name="Calhoun S."/>
            <person name="Haridas S."/>
            <person name="Kuo A."/>
            <person name="Mondo S."/>
            <person name="Pangilinan J."/>
            <person name="Riley R."/>
            <person name="LaButti K."/>
            <person name="Andreopoulos B."/>
            <person name="Lipzen A."/>
            <person name="Chen C."/>
            <person name="Yan M."/>
            <person name="Daum C."/>
            <person name="Ng V."/>
            <person name="Clum A."/>
            <person name="Steindorff A."/>
            <person name="Ohm R.A."/>
            <person name="Martin F."/>
            <person name="Silar P."/>
            <person name="Natvig D.O."/>
            <person name="Lalanne C."/>
            <person name="Gautier V."/>
            <person name="Ament-Velasquez S.L."/>
            <person name="Kruys A."/>
            <person name="Hutchinson M.I."/>
            <person name="Powell A.J."/>
            <person name="Barry K."/>
            <person name="Miller A.N."/>
            <person name="Grigoriev I.V."/>
            <person name="Debuchy R."/>
            <person name="Gladieux P."/>
            <person name="Hiltunen Thoren M."/>
            <person name="Johannesson H."/>
        </authorList>
    </citation>
    <scope>NUCLEOTIDE SEQUENCE</scope>
    <source>
        <strain evidence="4">CBS 955.72</strain>
    </source>
</reference>
<keyword evidence="2" id="KW-0812">Transmembrane</keyword>
<dbReference type="EMBL" id="JAUIQD010000007">
    <property type="protein sequence ID" value="KAK3343938.1"/>
    <property type="molecule type" value="Genomic_DNA"/>
</dbReference>
<dbReference type="Proteomes" id="UP001275084">
    <property type="component" value="Unassembled WGS sequence"/>
</dbReference>
<accession>A0AAJ0M9J1</accession>
<dbReference type="PANTHER" id="PTHR11567">
    <property type="entry name" value="ACID PHOSPHATASE-RELATED"/>
    <property type="match status" value="1"/>
</dbReference>
<feature type="region of interest" description="Disordered" evidence="1">
    <location>
        <begin position="562"/>
        <end position="591"/>
    </location>
</feature>
<feature type="compositionally biased region" description="Basic and acidic residues" evidence="1">
    <location>
        <begin position="564"/>
        <end position="573"/>
    </location>
</feature>
<evidence type="ECO:0000256" key="1">
    <source>
        <dbReference type="SAM" id="MobiDB-lite"/>
    </source>
</evidence>
<keyword evidence="5" id="KW-1185">Reference proteome</keyword>
<feature type="signal peptide" evidence="3">
    <location>
        <begin position="1"/>
        <end position="20"/>
    </location>
</feature>
<proteinExistence type="predicted"/>
<evidence type="ECO:0000313" key="5">
    <source>
        <dbReference type="Proteomes" id="UP001275084"/>
    </source>
</evidence>
<dbReference type="InterPro" id="IPR029033">
    <property type="entry name" value="His_PPase_superfam"/>
</dbReference>
<dbReference type="GO" id="GO:0016791">
    <property type="term" value="F:phosphatase activity"/>
    <property type="evidence" value="ECO:0007669"/>
    <property type="project" value="TreeGrafter"/>
</dbReference>
<reference evidence="4" key="2">
    <citation type="submission" date="2023-06" db="EMBL/GenBank/DDBJ databases">
        <authorList>
            <consortium name="Lawrence Berkeley National Laboratory"/>
            <person name="Haridas S."/>
            <person name="Hensen N."/>
            <person name="Bonometti L."/>
            <person name="Westerberg I."/>
            <person name="Brannstrom I.O."/>
            <person name="Guillou S."/>
            <person name="Cros-Aarteil S."/>
            <person name="Calhoun S."/>
            <person name="Kuo A."/>
            <person name="Mondo S."/>
            <person name="Pangilinan J."/>
            <person name="Riley R."/>
            <person name="Labutti K."/>
            <person name="Andreopoulos B."/>
            <person name="Lipzen A."/>
            <person name="Chen C."/>
            <person name="Yanf M."/>
            <person name="Daum C."/>
            <person name="Ng V."/>
            <person name="Clum A."/>
            <person name="Steindorff A."/>
            <person name="Ohm R."/>
            <person name="Martin F."/>
            <person name="Silar P."/>
            <person name="Natvig D."/>
            <person name="Lalanne C."/>
            <person name="Gautier V."/>
            <person name="Ament-Velasquez S.L."/>
            <person name="Kruys A."/>
            <person name="Hutchinson M.I."/>
            <person name="Powell A.J."/>
            <person name="Barry K."/>
            <person name="Miller A.N."/>
            <person name="Grigoriev I.V."/>
            <person name="Debuchy R."/>
            <person name="Gladieux P."/>
            <person name="Thoren M.H."/>
            <person name="Johannesson H."/>
        </authorList>
    </citation>
    <scope>NUCLEOTIDE SEQUENCE</scope>
    <source>
        <strain evidence="4">CBS 955.72</strain>
    </source>
</reference>
<gene>
    <name evidence="4" type="ORF">B0T25DRAFT_464356</name>
</gene>
<keyword evidence="2" id="KW-0472">Membrane</keyword>
<comment type="caution">
    <text evidence="4">The sequence shown here is derived from an EMBL/GenBank/DDBJ whole genome shotgun (WGS) entry which is preliminary data.</text>
</comment>
<dbReference type="Gene3D" id="3.40.50.1240">
    <property type="entry name" value="Phosphoglycerate mutase-like"/>
    <property type="match status" value="1"/>
</dbReference>
<dbReference type="InterPro" id="IPR050645">
    <property type="entry name" value="Histidine_acid_phosphatase"/>
</dbReference>
<evidence type="ECO:0000256" key="3">
    <source>
        <dbReference type="SAM" id="SignalP"/>
    </source>
</evidence>
<protein>
    <submittedName>
        <fullName evidence="4">Histidine phosphatase superfamily</fullName>
    </submittedName>
</protein>
<dbReference type="PANTHER" id="PTHR11567:SF127">
    <property type="entry name" value="HISTIDINE ACID PHOSPHATASE"/>
    <property type="match status" value="1"/>
</dbReference>
<sequence>MTVFTAAVLALLAGASSSSAQSSSEHIWASVGWVLHGERTPLFGATPPSLTPVGAQQMFAQGELLRSRYLSRSTDSDNDDDGVNRHAPIVGIEANAIDNTQLNIITNTDQYMVTSAIAFTQGLYPPINQAFSENSGGMAAAQLANGSVVNYPMGGYQYPSIRTASILDFESVWIGGNVGCTSYTESLLNFRNDTIIATVYNNTVNFYQNLWRQLLNKAFPQSMANFGNAYLLYDYASFQYTHDNETRENITEGEMSMMARFASTEQRNKNANLSISGSTEGDMIRAIAGRTMASKTVALFIESIRSGGSTNKLNLAFTSFEPFVAFFALSKLIVGDHAAEFKPLPEPGAVMLFELFSIGGGETEFPSTDKLWVRFLYRNGTDPGDELTTYSIFGNTETRMPFNKFAKAVQDFGIGTISQWCRVCDSVSLFCQGLSSNTGSGSSPTPFAGSGHTGTVSPAIAGVIGAAVTVAVVGIAVLAAILMGGIRFHRADPKTRNVTLGGFKGAEKMASDTDIAYIESGSRHERTGSWELRGGGKETDVEQSVTQADTPSTTKVGVTVQARDLTHPSKKDIDDDAISEMGHSPVDPREF</sequence>